<evidence type="ECO:0000256" key="1">
    <source>
        <dbReference type="SAM" id="MobiDB-lite"/>
    </source>
</evidence>
<dbReference type="EMBL" id="ONZP01000012">
    <property type="protein sequence ID" value="SPJ70601.1"/>
    <property type="molecule type" value="Genomic_DNA"/>
</dbReference>
<proteinExistence type="predicted"/>
<comment type="caution">
    <text evidence="2">The sequence shown here is derived from an EMBL/GenBank/DDBJ whole genome shotgun (WGS) entry which is preliminary data.</text>
</comment>
<feature type="region of interest" description="Disordered" evidence="1">
    <location>
        <begin position="1"/>
        <end position="78"/>
    </location>
</feature>
<accession>A0AAE8LXR5</accession>
<protein>
    <submittedName>
        <fullName evidence="2">Uncharacterized protein</fullName>
    </submittedName>
</protein>
<keyword evidence="3" id="KW-1185">Reference proteome</keyword>
<dbReference type="AlphaFoldDB" id="A0AAE8LXR5"/>
<feature type="compositionally biased region" description="Low complexity" evidence="1">
    <location>
        <begin position="20"/>
        <end position="29"/>
    </location>
</feature>
<evidence type="ECO:0000313" key="2">
    <source>
        <dbReference type="EMBL" id="SPJ70601.1"/>
    </source>
</evidence>
<dbReference type="Proteomes" id="UP001187734">
    <property type="component" value="Unassembled WGS sequence"/>
</dbReference>
<name>A0AAE8LXR5_9HYPO</name>
<evidence type="ECO:0000313" key="3">
    <source>
        <dbReference type="Proteomes" id="UP001187734"/>
    </source>
</evidence>
<reference evidence="2" key="1">
    <citation type="submission" date="2018-03" db="EMBL/GenBank/DDBJ databases">
        <authorList>
            <person name="Guldener U."/>
        </authorList>
    </citation>
    <scope>NUCLEOTIDE SEQUENCE</scope>
</reference>
<organism evidence="2 3">
    <name type="scientific">Fusarium torulosum</name>
    <dbReference type="NCBI Taxonomy" id="33205"/>
    <lineage>
        <taxon>Eukaryota</taxon>
        <taxon>Fungi</taxon>
        <taxon>Dikarya</taxon>
        <taxon>Ascomycota</taxon>
        <taxon>Pezizomycotina</taxon>
        <taxon>Sordariomycetes</taxon>
        <taxon>Hypocreomycetidae</taxon>
        <taxon>Hypocreales</taxon>
        <taxon>Nectriaceae</taxon>
        <taxon>Fusarium</taxon>
    </lineage>
</organism>
<feature type="compositionally biased region" description="Polar residues" evidence="1">
    <location>
        <begin position="65"/>
        <end position="78"/>
    </location>
</feature>
<gene>
    <name evidence="2" type="ORF">FTOL_00329</name>
</gene>
<sequence length="78" mass="8471">MDFVKKAMGGSSDASKSDSTTTTNNNNNNQDYGDKAASFLNDKAGFNISKDNQEKATDFARSQYEKSSGSKVDPKYSN</sequence>